<dbReference type="SUPFAM" id="SSF46785">
    <property type="entry name" value="Winged helix' DNA-binding domain"/>
    <property type="match status" value="2"/>
</dbReference>
<gene>
    <name evidence="3" type="primary">repA</name>
    <name evidence="3" type="ORF">PMA4326C01</name>
</gene>
<dbReference type="InterPro" id="IPR000525">
    <property type="entry name" value="Initiator_Rep_WH1"/>
</dbReference>
<feature type="domain" description="Initiator Rep protein WH1" evidence="2">
    <location>
        <begin position="48"/>
        <end position="203"/>
    </location>
</feature>
<dbReference type="GO" id="GO:0006270">
    <property type="term" value="P:DNA replication initiation"/>
    <property type="evidence" value="ECO:0007669"/>
    <property type="project" value="InterPro"/>
</dbReference>
<keyword evidence="3" id="KW-0614">Plasmid</keyword>
<dbReference type="GO" id="GO:0003887">
    <property type="term" value="F:DNA-directed DNA polymerase activity"/>
    <property type="evidence" value="ECO:0007669"/>
    <property type="project" value="InterPro"/>
</dbReference>
<sequence length="284" mass="32515">MATFSYDTLTARLAQLALVKKPTPSAKATAKRSENYDASIERVPGERWITMGNALTRSGQGLTLAEKRVVGCALSKMDSRKAVPIGTIPTTRINATEYAEAFGIDLDTAYNQLQSAANQLYKRSITFYQAASSRQGKPLPPTRVQMRWVGRVHYQKGEGWVELYWWPELLPQLTGLRKKFTSYQLQQASALRSIYSWRLLELLTRFQDTGWLEITIEDFAQSMDATEKQMANFAAIRRRIIEPAVKELTEKDGWLIDWRAIKKGRKVAMLRFDFKKNNQLRLEV</sequence>
<dbReference type="InterPro" id="IPR036388">
    <property type="entry name" value="WH-like_DNA-bd_sf"/>
</dbReference>
<evidence type="ECO:0000256" key="1">
    <source>
        <dbReference type="ARBA" id="ARBA00038283"/>
    </source>
</evidence>
<organism evidence="3">
    <name type="scientific">Pseudomonas syringae pv. maculicola</name>
    <dbReference type="NCBI Taxonomy" id="59511"/>
    <lineage>
        <taxon>Bacteria</taxon>
        <taxon>Pseudomonadati</taxon>
        <taxon>Pseudomonadota</taxon>
        <taxon>Gammaproteobacteria</taxon>
        <taxon>Pseudomonadales</taxon>
        <taxon>Pseudomonadaceae</taxon>
        <taxon>Pseudomonas</taxon>
    </lineage>
</organism>
<dbReference type="EMBL" id="AY603982">
    <property type="protein sequence ID" value="AAT35203.1"/>
    <property type="molecule type" value="Genomic_DNA"/>
</dbReference>
<geneLocation type="plasmid" evidence="3">
    <name>pPMA4326C</name>
</geneLocation>
<protein>
    <submittedName>
        <fullName evidence="3">Replication protein</fullName>
    </submittedName>
</protein>
<dbReference type="Pfam" id="PF21205">
    <property type="entry name" value="Rep3_C"/>
    <property type="match status" value="1"/>
</dbReference>
<accession>Q6J2B8</accession>
<dbReference type="Pfam" id="PF01051">
    <property type="entry name" value="Rep3_N"/>
    <property type="match status" value="1"/>
</dbReference>
<proteinExistence type="inferred from homology"/>
<comment type="similarity">
    <text evidence="1">Belongs to the initiator RepB protein family.</text>
</comment>
<name>Q6J2B8_PSEYM</name>
<evidence type="ECO:0000313" key="3">
    <source>
        <dbReference type="EMBL" id="AAT35203.1"/>
    </source>
</evidence>
<reference evidence="3" key="1">
    <citation type="journal article" date="2004" name="J. Bacteriol.">
        <title>Nucleotide sequence and evolution of the five-plasmid complement of the phytopathogen Pseudomonas syringae pv. maculicola ES4326.</title>
        <authorList>
            <person name="Stavrinides J."/>
            <person name="Guttman D.S."/>
        </authorList>
    </citation>
    <scope>NUCLEOTIDE SEQUENCE</scope>
    <source>
        <strain evidence="3">ES4326</strain>
        <plasmid evidence="3">pPMA4326C</plasmid>
    </source>
</reference>
<evidence type="ECO:0000259" key="2">
    <source>
        <dbReference type="Pfam" id="PF01051"/>
    </source>
</evidence>
<dbReference type="RefSeq" id="WP_011178603.1">
    <property type="nucleotide sequence ID" value="NC_005921.1"/>
</dbReference>
<dbReference type="InterPro" id="IPR036390">
    <property type="entry name" value="WH_DNA-bd_sf"/>
</dbReference>
<dbReference type="AlphaFoldDB" id="Q6J2B8"/>
<dbReference type="Gene3D" id="1.10.10.10">
    <property type="entry name" value="Winged helix-like DNA-binding domain superfamily/Winged helix DNA-binding domain"/>
    <property type="match status" value="2"/>
</dbReference>